<organism evidence="2 3">
    <name type="scientific">Pycnococcus provasolii</name>
    <dbReference type="NCBI Taxonomy" id="41880"/>
    <lineage>
        <taxon>Eukaryota</taxon>
        <taxon>Viridiplantae</taxon>
        <taxon>Chlorophyta</taxon>
        <taxon>Pseudoscourfieldiophyceae</taxon>
        <taxon>Pseudoscourfieldiales</taxon>
        <taxon>Pycnococcaceae</taxon>
        <taxon>Pycnococcus</taxon>
    </lineage>
</organism>
<dbReference type="EMBL" id="BNJQ01000039">
    <property type="protein sequence ID" value="GHP12239.1"/>
    <property type="molecule type" value="Genomic_DNA"/>
</dbReference>
<feature type="compositionally biased region" description="Gly residues" evidence="1">
    <location>
        <begin position="211"/>
        <end position="223"/>
    </location>
</feature>
<keyword evidence="3" id="KW-1185">Reference proteome</keyword>
<sequence>MNDALAEADRAKLRRALDASEQKMNHASGGGAPSTCCLLPFGGGGGASSTSSTIMVVDCSAVGEDQDVQEQVRKGSSEQKVDVPKSHAEVIAAPPPSPPKVLPELKPKGMTIKVPDAQEEAAADPPPPGVLMDSPPVPSRASTTSLPTSMRAPATQFMDNDGLSSPIRNLMERRLTSSNGSDRSLSRSDSGTPKFDALPPRTAASFFGSSSNGGNGGGGGGGALHRASTLPPFSSSYSGSLNGGGAAVATPPVFAGVGGKLFSAGTATKKHGFV</sequence>
<name>A0A830I5C9_9CHLO</name>
<dbReference type="Proteomes" id="UP000660262">
    <property type="component" value="Unassembled WGS sequence"/>
</dbReference>
<protein>
    <submittedName>
        <fullName evidence="2">Uncharacterized protein</fullName>
    </submittedName>
</protein>
<evidence type="ECO:0000313" key="3">
    <source>
        <dbReference type="Proteomes" id="UP000660262"/>
    </source>
</evidence>
<feature type="compositionally biased region" description="Low complexity" evidence="1">
    <location>
        <begin position="176"/>
        <end position="192"/>
    </location>
</feature>
<gene>
    <name evidence="2" type="ORF">PPROV_001096700</name>
</gene>
<dbReference type="AlphaFoldDB" id="A0A830I5C9"/>
<evidence type="ECO:0000256" key="1">
    <source>
        <dbReference type="SAM" id="MobiDB-lite"/>
    </source>
</evidence>
<evidence type="ECO:0000313" key="2">
    <source>
        <dbReference type="EMBL" id="GHP12239.1"/>
    </source>
</evidence>
<proteinExistence type="predicted"/>
<accession>A0A830I5C9</accession>
<comment type="caution">
    <text evidence="2">The sequence shown here is derived from an EMBL/GenBank/DDBJ whole genome shotgun (WGS) entry which is preliminary data.</text>
</comment>
<feature type="region of interest" description="Disordered" evidence="1">
    <location>
        <begin position="118"/>
        <end position="233"/>
    </location>
</feature>
<reference evidence="2" key="1">
    <citation type="submission" date="2020-10" db="EMBL/GenBank/DDBJ databases">
        <title>Unveiling of a novel bifunctional photoreceptor, Dualchrome1, isolated from a cosmopolitan green alga.</title>
        <authorList>
            <person name="Suzuki S."/>
            <person name="Kawachi M."/>
        </authorList>
    </citation>
    <scope>NUCLEOTIDE SEQUENCE</scope>
    <source>
        <strain evidence="2">NIES 2893</strain>
    </source>
</reference>